<evidence type="ECO:0000259" key="1">
    <source>
        <dbReference type="SMART" id="SM00953"/>
    </source>
</evidence>
<proteinExistence type="predicted"/>
<dbReference type="RefSeq" id="WP_303945731.1">
    <property type="nucleotide sequence ID" value="NZ_JABZXO010000033.1"/>
</dbReference>
<comment type="caution">
    <text evidence="2">The sequence shown here is derived from an EMBL/GenBank/DDBJ whole genome shotgun (WGS) entry which is preliminary data.</text>
</comment>
<evidence type="ECO:0000313" key="3">
    <source>
        <dbReference type="Proteomes" id="UP000770330"/>
    </source>
</evidence>
<dbReference type="SMART" id="SM00953">
    <property type="entry name" value="RES"/>
    <property type="match status" value="1"/>
</dbReference>
<dbReference type="AlphaFoldDB" id="A0A930KW48"/>
<name>A0A930KW48_9MICC</name>
<dbReference type="Proteomes" id="UP000770330">
    <property type="component" value="Unassembled WGS sequence"/>
</dbReference>
<protein>
    <submittedName>
        <fullName evidence="2">RES family NAD+ phosphorylase</fullName>
    </submittedName>
</protein>
<organism evidence="2 3">
    <name type="scientific">Rothia mucilaginosa</name>
    <dbReference type="NCBI Taxonomy" id="43675"/>
    <lineage>
        <taxon>Bacteria</taxon>
        <taxon>Bacillati</taxon>
        <taxon>Actinomycetota</taxon>
        <taxon>Actinomycetes</taxon>
        <taxon>Micrococcales</taxon>
        <taxon>Micrococcaceae</taxon>
        <taxon>Rothia</taxon>
    </lineage>
</organism>
<dbReference type="InterPro" id="IPR014914">
    <property type="entry name" value="RES_dom"/>
</dbReference>
<dbReference type="Pfam" id="PF08808">
    <property type="entry name" value="RES"/>
    <property type="match status" value="1"/>
</dbReference>
<accession>A0A930KW48</accession>
<feature type="domain" description="RES" evidence="1">
    <location>
        <begin position="50"/>
        <end position="189"/>
    </location>
</feature>
<dbReference type="EMBL" id="JABZXO010000033">
    <property type="protein sequence ID" value="MBF1658085.1"/>
    <property type="molecule type" value="Genomic_DNA"/>
</dbReference>
<evidence type="ECO:0000313" key="2">
    <source>
        <dbReference type="EMBL" id="MBF1658085.1"/>
    </source>
</evidence>
<gene>
    <name evidence="2" type="ORF">HXO61_09195</name>
</gene>
<reference evidence="2" key="1">
    <citation type="submission" date="2020-04" db="EMBL/GenBank/DDBJ databases">
        <title>Deep metagenomics examines the oral microbiome during advanced dental caries in children, revealing novel taxa and co-occurrences with host molecules.</title>
        <authorList>
            <person name="Baker J.L."/>
            <person name="Morton J.T."/>
            <person name="Dinis M."/>
            <person name="Alvarez R."/>
            <person name="Tran N.C."/>
            <person name="Knight R."/>
            <person name="Edlund A."/>
        </authorList>
    </citation>
    <scope>NUCLEOTIDE SEQUENCE</scope>
    <source>
        <strain evidence="2">JCVI_39_bin.18</strain>
    </source>
</reference>
<sequence>MLSNQPPDGPINLSSLPTLRVGPGTGFTTVYRSHNAYNPDGTVRDPRFFSPMYITPAGQRRGGRFDLPHPLGTCNTGVTAAAALQERLAHSYAILSSDLENVRVSKLRILHPLILLDARSDGPGYTARDISDRHHRDTDYYRTQQVAQGAYEAGLGGIISNSSVCPGDNMYFFGEHGVHEECFDVIDSRSGLEVYHELKQQNILLPELLDIPGTFGSALRETLEDN</sequence>